<feature type="compositionally biased region" description="Low complexity" evidence="1">
    <location>
        <begin position="112"/>
        <end position="122"/>
    </location>
</feature>
<sequence>MTTSMSPKKRKKTTLNTKMASSSDMPHAVQATAIGNLLRLTCSTTHNVVCSQVLLLPAQGSPGHAQTVVCAKFAANLPTPQTLPVLAVPKWDMRTLQSRKRSGSQVSTLPHSQSSKQQCQSKPASEHVFQPSKSKIGLPAPKLSLDPIPEFADNLDDNDLKYFDDAPQHDADLDDPMQQDVEEAISAYSATANDADEDFFLNLDNNNDKHADNSDMSHDLALDASDFEDTQHLT</sequence>
<gene>
    <name evidence="2" type="ORF">JVT61DRAFT_11076</name>
</gene>
<protein>
    <submittedName>
        <fullName evidence="2">Uncharacterized protein</fullName>
    </submittedName>
</protein>
<evidence type="ECO:0000313" key="2">
    <source>
        <dbReference type="EMBL" id="KAG6370694.1"/>
    </source>
</evidence>
<evidence type="ECO:0000256" key="1">
    <source>
        <dbReference type="SAM" id="MobiDB-lite"/>
    </source>
</evidence>
<evidence type="ECO:0000313" key="3">
    <source>
        <dbReference type="Proteomes" id="UP000683000"/>
    </source>
</evidence>
<feature type="region of interest" description="Disordered" evidence="1">
    <location>
        <begin position="1"/>
        <end position="23"/>
    </location>
</feature>
<dbReference type="Proteomes" id="UP000683000">
    <property type="component" value="Unassembled WGS sequence"/>
</dbReference>
<feature type="compositionally biased region" description="Polar residues" evidence="1">
    <location>
        <begin position="14"/>
        <end position="23"/>
    </location>
</feature>
<feature type="region of interest" description="Disordered" evidence="1">
    <location>
        <begin position="96"/>
        <end position="141"/>
    </location>
</feature>
<name>A0A8I2YF00_9AGAM</name>
<organism evidence="2 3">
    <name type="scientific">Boletus reticuloceps</name>
    <dbReference type="NCBI Taxonomy" id="495285"/>
    <lineage>
        <taxon>Eukaryota</taxon>
        <taxon>Fungi</taxon>
        <taxon>Dikarya</taxon>
        <taxon>Basidiomycota</taxon>
        <taxon>Agaricomycotina</taxon>
        <taxon>Agaricomycetes</taxon>
        <taxon>Agaricomycetidae</taxon>
        <taxon>Boletales</taxon>
        <taxon>Boletineae</taxon>
        <taxon>Boletaceae</taxon>
        <taxon>Boletoideae</taxon>
        <taxon>Boletus</taxon>
    </lineage>
</organism>
<proteinExistence type="predicted"/>
<keyword evidence="3" id="KW-1185">Reference proteome</keyword>
<dbReference type="EMBL" id="JAGFBS010000045">
    <property type="protein sequence ID" value="KAG6370694.1"/>
    <property type="molecule type" value="Genomic_DNA"/>
</dbReference>
<comment type="caution">
    <text evidence="2">The sequence shown here is derived from an EMBL/GenBank/DDBJ whole genome shotgun (WGS) entry which is preliminary data.</text>
</comment>
<reference evidence="2" key="1">
    <citation type="submission" date="2021-03" db="EMBL/GenBank/DDBJ databases">
        <title>Evolutionary innovations through gain and loss of genes in the ectomycorrhizal Boletales.</title>
        <authorList>
            <person name="Wu G."/>
            <person name="Miyauchi S."/>
            <person name="Morin E."/>
            <person name="Yang Z.-L."/>
            <person name="Xu J."/>
            <person name="Martin F.M."/>
        </authorList>
    </citation>
    <scope>NUCLEOTIDE SEQUENCE</scope>
    <source>
        <strain evidence="2">BR01</strain>
    </source>
</reference>
<accession>A0A8I2YF00</accession>
<dbReference type="AlphaFoldDB" id="A0A8I2YF00"/>